<dbReference type="EC" id="6.2.1.5" evidence="5"/>
<accession>A0ABU8RH80</accession>
<dbReference type="InterPro" id="IPR017866">
    <property type="entry name" value="Succ-CoA_synthase_bsu_CS"/>
</dbReference>
<feature type="binding site" evidence="5">
    <location>
        <begin position="318"/>
        <end position="320"/>
    </location>
    <ligand>
        <name>substrate</name>
        <note>ligand shared with subunit alpha</note>
    </ligand>
</feature>
<dbReference type="PANTHER" id="PTHR11815:SF10">
    <property type="entry name" value="SUCCINATE--COA LIGASE [GDP-FORMING] SUBUNIT BETA, MITOCHONDRIAL"/>
    <property type="match status" value="1"/>
</dbReference>
<dbReference type="InterPro" id="IPR005811">
    <property type="entry name" value="SUCC_ACL_C"/>
</dbReference>
<feature type="binding site" evidence="5">
    <location>
        <position position="95"/>
    </location>
    <ligand>
        <name>ATP</name>
        <dbReference type="ChEBI" id="CHEBI:30616"/>
    </ligand>
</feature>
<keyword evidence="9" id="KW-1185">Reference proteome</keyword>
<reference evidence="8 9" key="1">
    <citation type="journal article" date="2017" name="Int. J. Syst. Evol. Microbiol.">
        <title>Pseudokineococcus basanitobsidens sp. nov., isolated from volcanic rock.</title>
        <authorList>
            <person name="Lee D.W."/>
            <person name="Park M.Y."/>
            <person name="Kim J.J."/>
            <person name="Kim B.S."/>
        </authorList>
    </citation>
    <scope>NUCLEOTIDE SEQUENCE [LARGE SCALE GENOMIC DNA]</scope>
    <source>
        <strain evidence="8 9">DSM 103726</strain>
    </source>
</reference>
<evidence type="ECO:0000259" key="7">
    <source>
        <dbReference type="PROSITE" id="PS50975"/>
    </source>
</evidence>
<comment type="catalytic activity">
    <reaction evidence="5">
        <text>succinate + ATP + CoA = succinyl-CoA + ADP + phosphate</text>
        <dbReference type="Rhea" id="RHEA:17661"/>
        <dbReference type="ChEBI" id="CHEBI:30031"/>
        <dbReference type="ChEBI" id="CHEBI:30616"/>
        <dbReference type="ChEBI" id="CHEBI:43474"/>
        <dbReference type="ChEBI" id="CHEBI:57287"/>
        <dbReference type="ChEBI" id="CHEBI:57292"/>
        <dbReference type="ChEBI" id="CHEBI:456216"/>
        <dbReference type="EC" id="6.2.1.5"/>
    </reaction>
</comment>
<comment type="catalytic activity">
    <reaction evidence="5">
        <text>GTP + succinate + CoA = succinyl-CoA + GDP + phosphate</text>
        <dbReference type="Rhea" id="RHEA:22120"/>
        <dbReference type="ChEBI" id="CHEBI:30031"/>
        <dbReference type="ChEBI" id="CHEBI:37565"/>
        <dbReference type="ChEBI" id="CHEBI:43474"/>
        <dbReference type="ChEBI" id="CHEBI:57287"/>
        <dbReference type="ChEBI" id="CHEBI:57292"/>
        <dbReference type="ChEBI" id="CHEBI:58189"/>
    </reaction>
</comment>
<dbReference type="InterPro" id="IPR013650">
    <property type="entry name" value="ATP-grasp_succ-CoA_synth-type"/>
</dbReference>
<dbReference type="Proteomes" id="UP001387100">
    <property type="component" value="Unassembled WGS sequence"/>
</dbReference>
<keyword evidence="1 5" id="KW-0436">Ligase</keyword>
<comment type="caution">
    <text evidence="8">The sequence shown here is derived from an EMBL/GenBank/DDBJ whole genome shotgun (WGS) entry which is preliminary data.</text>
</comment>
<keyword evidence="5 6" id="KW-0067">ATP-binding</keyword>
<dbReference type="SUPFAM" id="SSF52210">
    <property type="entry name" value="Succinyl-CoA synthetase domains"/>
    <property type="match status" value="1"/>
</dbReference>
<evidence type="ECO:0000256" key="5">
    <source>
        <dbReference type="HAMAP-Rule" id="MF_00558"/>
    </source>
</evidence>
<keyword evidence="5" id="KW-0816">Tricarboxylic acid cycle</keyword>
<protein>
    <recommendedName>
        <fullName evidence="5">Succinate--CoA ligase [ADP-forming] subunit beta</fullName>
        <ecNumber evidence="5">6.2.1.5</ecNumber>
    </recommendedName>
    <alternativeName>
        <fullName evidence="5">Succinyl-CoA synthetase subunit beta</fullName>
        <shortName evidence="5">SCS-beta</shortName>
    </alternativeName>
</protein>
<dbReference type="GO" id="GO:0004775">
    <property type="term" value="F:succinate-CoA ligase (ADP-forming) activity"/>
    <property type="evidence" value="ECO:0007669"/>
    <property type="project" value="UniProtKB-EC"/>
</dbReference>
<comment type="cofactor">
    <cofactor evidence="5">
        <name>Mg(2+)</name>
        <dbReference type="ChEBI" id="CHEBI:18420"/>
    </cofactor>
    <text evidence="5">Binds 1 Mg(2+) ion per subunit.</text>
</comment>
<comment type="subunit">
    <text evidence="5">Heterotetramer of two alpha and two beta subunits.</text>
</comment>
<dbReference type="InterPro" id="IPR005809">
    <property type="entry name" value="Succ_CoA_ligase-like_bsu"/>
</dbReference>
<comment type="caution">
    <text evidence="5">Lacks conserved residue(s) required for the propagation of feature annotation.</text>
</comment>
<feature type="binding site" evidence="5">
    <location>
        <position position="192"/>
    </location>
    <ligand>
        <name>Mg(2+)</name>
        <dbReference type="ChEBI" id="CHEBI:18420"/>
    </ligand>
</feature>
<dbReference type="NCBIfam" id="TIGR01016">
    <property type="entry name" value="sucCoAbeta"/>
    <property type="match status" value="1"/>
</dbReference>
<evidence type="ECO:0000256" key="6">
    <source>
        <dbReference type="PROSITE-ProRule" id="PRU00409"/>
    </source>
</evidence>
<evidence type="ECO:0000313" key="9">
    <source>
        <dbReference type="Proteomes" id="UP001387100"/>
    </source>
</evidence>
<keyword evidence="3 5" id="KW-0547">Nucleotide-binding</keyword>
<dbReference type="Gene3D" id="3.40.50.261">
    <property type="entry name" value="Succinyl-CoA synthetase domains"/>
    <property type="match status" value="1"/>
</dbReference>
<dbReference type="HAMAP" id="MF_00558">
    <property type="entry name" value="Succ_CoA_beta"/>
    <property type="match status" value="1"/>
</dbReference>
<evidence type="ECO:0000313" key="8">
    <source>
        <dbReference type="EMBL" id="MEJ5944425.1"/>
    </source>
</evidence>
<evidence type="ECO:0000256" key="2">
    <source>
        <dbReference type="ARBA" id="ARBA00022723"/>
    </source>
</evidence>
<dbReference type="Gene3D" id="3.30.470.20">
    <property type="entry name" value="ATP-grasp fold, B domain"/>
    <property type="match status" value="1"/>
</dbReference>
<evidence type="ECO:0000256" key="3">
    <source>
        <dbReference type="ARBA" id="ARBA00022741"/>
    </source>
</evidence>
<name>A0ABU8RH80_9ACTN</name>
<feature type="binding site" evidence="5">
    <location>
        <position position="206"/>
    </location>
    <ligand>
        <name>Mg(2+)</name>
        <dbReference type="ChEBI" id="CHEBI:18420"/>
    </ligand>
</feature>
<feature type="binding site" evidence="5">
    <location>
        <position position="257"/>
    </location>
    <ligand>
        <name>substrate</name>
        <note>ligand shared with subunit alpha</note>
    </ligand>
</feature>
<proteinExistence type="inferred from homology"/>
<gene>
    <name evidence="5 8" type="primary">sucC</name>
    <name evidence="8" type="ORF">WDZ17_03855</name>
</gene>
<dbReference type="PROSITE" id="PS50975">
    <property type="entry name" value="ATP_GRASP"/>
    <property type="match status" value="1"/>
</dbReference>
<evidence type="ECO:0000256" key="4">
    <source>
        <dbReference type="ARBA" id="ARBA00022842"/>
    </source>
</evidence>
<dbReference type="NCBIfam" id="NF001913">
    <property type="entry name" value="PRK00696.1"/>
    <property type="match status" value="1"/>
</dbReference>
<feature type="binding site" evidence="5">
    <location>
        <begin position="53"/>
        <end position="55"/>
    </location>
    <ligand>
        <name>ATP</name>
        <dbReference type="ChEBI" id="CHEBI:30616"/>
    </ligand>
</feature>
<dbReference type="PANTHER" id="PTHR11815">
    <property type="entry name" value="SUCCINYL-COA SYNTHETASE BETA CHAIN"/>
    <property type="match status" value="1"/>
</dbReference>
<dbReference type="InterPro" id="IPR016102">
    <property type="entry name" value="Succinyl-CoA_synth-like"/>
</dbReference>
<dbReference type="SUPFAM" id="SSF56059">
    <property type="entry name" value="Glutathione synthetase ATP-binding domain-like"/>
    <property type="match status" value="1"/>
</dbReference>
<comment type="similarity">
    <text evidence="5">Belongs to the succinate/malate CoA ligase beta subunit family.</text>
</comment>
<dbReference type="InterPro" id="IPR011761">
    <property type="entry name" value="ATP-grasp"/>
</dbReference>
<dbReference type="RefSeq" id="WP_339573804.1">
    <property type="nucleotide sequence ID" value="NZ_JBBIAA010000002.1"/>
</dbReference>
<dbReference type="Pfam" id="PF00549">
    <property type="entry name" value="Ligase_CoA"/>
    <property type="match status" value="1"/>
</dbReference>
<dbReference type="EMBL" id="JBBIAA010000002">
    <property type="protein sequence ID" value="MEJ5944425.1"/>
    <property type="molecule type" value="Genomic_DNA"/>
</dbReference>
<keyword evidence="2 5" id="KW-0479">Metal-binding</keyword>
<dbReference type="InterPro" id="IPR013815">
    <property type="entry name" value="ATP_grasp_subdomain_1"/>
</dbReference>
<keyword evidence="4 5" id="KW-0460">Magnesium</keyword>
<feature type="binding site" evidence="5">
    <location>
        <position position="100"/>
    </location>
    <ligand>
        <name>ATP</name>
        <dbReference type="ChEBI" id="CHEBI:30616"/>
    </ligand>
</feature>
<evidence type="ECO:0000256" key="1">
    <source>
        <dbReference type="ARBA" id="ARBA00022598"/>
    </source>
</evidence>
<feature type="binding site" evidence="5">
    <location>
        <position position="46"/>
    </location>
    <ligand>
        <name>ATP</name>
        <dbReference type="ChEBI" id="CHEBI:30616"/>
    </ligand>
</feature>
<dbReference type="Pfam" id="PF08442">
    <property type="entry name" value="ATP-grasp_2"/>
    <property type="match status" value="1"/>
</dbReference>
<dbReference type="Gene3D" id="3.30.1490.20">
    <property type="entry name" value="ATP-grasp fold, A domain"/>
    <property type="match status" value="1"/>
</dbReference>
<sequence length="388" mass="40487">MDLFEYQARDVFERHGVPVLRGLVATTPQEAQEAAEQLGGGVVVVKAQVKTGGRGKAGGVKVAKGPEEARAHAEAILGMDIKGHTVHRVMVAEGASIAEEFYFSLLLDRSERRLLAMASVEGGVEIEQLAVERPEALARVAVDPRTGVDRAKAEEIADAAGFGDDVRAGVVEAFQRLWDVYREEDATLVEVNPLVRTESGDVIALDGKVTLDENAAFRHADHAQLEDAAAADPLEAKAKEKGLNYVKLDGEVGIIGNGAGLVMSTLDVVAYAGEAHGVRPANFLDIGGGASAQVMADGLDVILGDSQVRSVFVNVFGGITACDAVANGIVSALGMLGDEATKPLVVRLDGNNVAEGRRILDEAAHPLVTVVDTMDGAAATAAELAAAK</sequence>
<comment type="pathway">
    <text evidence="5">Carbohydrate metabolism; tricarboxylic acid cycle; succinate from succinyl-CoA (ligase route): step 1/1.</text>
</comment>
<organism evidence="8 9">
    <name type="scientific">Pseudokineococcus basanitobsidens</name>
    <dbReference type="NCBI Taxonomy" id="1926649"/>
    <lineage>
        <taxon>Bacteria</taxon>
        <taxon>Bacillati</taxon>
        <taxon>Actinomycetota</taxon>
        <taxon>Actinomycetes</taxon>
        <taxon>Kineosporiales</taxon>
        <taxon>Kineosporiaceae</taxon>
        <taxon>Pseudokineococcus</taxon>
    </lineage>
</organism>
<dbReference type="PIRSF" id="PIRSF001554">
    <property type="entry name" value="SucCS_beta"/>
    <property type="match status" value="1"/>
</dbReference>
<comment type="function">
    <text evidence="5">Succinyl-CoA synthetase functions in the citric acid cycle (TCA), coupling the hydrolysis of succinyl-CoA to the synthesis of either ATP or GTP and thus represents the only step of substrate-level phosphorylation in the TCA. The beta subunit provides nucleotide specificity of the enzyme and binds the substrate succinate, while the binding sites for coenzyme A and phosphate are found in the alpha subunit.</text>
</comment>
<feature type="domain" description="ATP-grasp" evidence="7">
    <location>
        <begin position="9"/>
        <end position="242"/>
    </location>
</feature>
<dbReference type="PROSITE" id="PS01217">
    <property type="entry name" value="SUCCINYL_COA_LIG_3"/>
    <property type="match status" value="1"/>
</dbReference>